<dbReference type="AlphaFoldDB" id="A0A0L6V1B2"/>
<comment type="caution">
    <text evidence="1">The sequence shown here is derived from an EMBL/GenBank/DDBJ whole genome shotgun (WGS) entry which is preliminary data.</text>
</comment>
<dbReference type="Proteomes" id="UP000037035">
    <property type="component" value="Unassembled WGS sequence"/>
</dbReference>
<organism evidence="1 2">
    <name type="scientific">Puccinia sorghi</name>
    <dbReference type="NCBI Taxonomy" id="27349"/>
    <lineage>
        <taxon>Eukaryota</taxon>
        <taxon>Fungi</taxon>
        <taxon>Dikarya</taxon>
        <taxon>Basidiomycota</taxon>
        <taxon>Pucciniomycotina</taxon>
        <taxon>Pucciniomycetes</taxon>
        <taxon>Pucciniales</taxon>
        <taxon>Pucciniaceae</taxon>
        <taxon>Puccinia</taxon>
    </lineage>
</organism>
<accession>A0A0L6V1B2</accession>
<proteinExistence type="predicted"/>
<protein>
    <submittedName>
        <fullName evidence="1">Uncharacterized protein</fullName>
    </submittedName>
</protein>
<reference evidence="1 2" key="1">
    <citation type="submission" date="2015-08" db="EMBL/GenBank/DDBJ databases">
        <title>Next Generation Sequencing and Analysis of the Genome of Puccinia sorghi L Schw, the Causal Agent of Maize Common Rust.</title>
        <authorList>
            <person name="Rochi L."/>
            <person name="Burguener G."/>
            <person name="Darino M."/>
            <person name="Turjanski A."/>
            <person name="Kreff E."/>
            <person name="Dieguez M.J."/>
            <person name="Sacco F."/>
        </authorList>
    </citation>
    <scope>NUCLEOTIDE SEQUENCE [LARGE SCALE GENOMIC DNA]</scope>
    <source>
        <strain evidence="1 2">RO10H11247</strain>
    </source>
</reference>
<sequence length="367" mass="41662">MQLCGQAVQSVTTRLHIFKFQILRSSFALSRPTRFYIIYESSGSTHSICTSVYLCKTKIVFWFNSASILHKMVVVRPLDNPSARRPKLVDLLLNNSVLISNPFYIAAYSKACGISPENLSSTRKISNNESLAFHFSNPILIHVMKYPIKHQATTSRNPSIIQSHSLFISSSWCHCFFLLQTTHFHFQCFKLSPLFNISLVCKTLVFSEFSFFYFLPQLEVRTHCLARCKGPTFYLTRQCVHVDSVFGLVILENPTYRSSYLLELLPTKSHPVCWGSNVYMDLGGVRNVWKKNPVYAMFWGVQVVSDAMIICISSSVGALLLVWKEKLTQKVTESCSPMCVEYSLVSLQKISRLVKTVNVLPFGDSVA</sequence>
<gene>
    <name evidence="1" type="ORF">VP01_2985g3</name>
</gene>
<evidence type="ECO:0000313" key="1">
    <source>
        <dbReference type="EMBL" id="KNZ54297.1"/>
    </source>
</evidence>
<name>A0A0L6V1B2_9BASI</name>
<dbReference type="EMBL" id="LAVV01007929">
    <property type="protein sequence ID" value="KNZ54297.1"/>
    <property type="molecule type" value="Genomic_DNA"/>
</dbReference>
<dbReference type="VEuPathDB" id="FungiDB:VP01_2985g3"/>
<evidence type="ECO:0000313" key="2">
    <source>
        <dbReference type="Proteomes" id="UP000037035"/>
    </source>
</evidence>
<keyword evidence="2" id="KW-1185">Reference proteome</keyword>